<evidence type="ECO:0000259" key="1">
    <source>
        <dbReference type="SMART" id="SM00909"/>
    </source>
</evidence>
<dbReference type="EMBL" id="MHIL01000033">
    <property type="protein sequence ID" value="OGY50223.1"/>
    <property type="molecule type" value="Genomic_DNA"/>
</dbReference>
<dbReference type="AlphaFoldDB" id="A0A1G1YCZ7"/>
<gene>
    <name evidence="2" type="ORF">A3J59_04655</name>
</gene>
<name>A0A1G1YCZ7_9BACT</name>
<organism evidence="2 3">
    <name type="scientific">Candidatus Buchananbacteria bacterium RIFCSPHIGHO2_02_FULL_56_16</name>
    <dbReference type="NCBI Taxonomy" id="1797542"/>
    <lineage>
        <taxon>Bacteria</taxon>
        <taxon>Candidatus Buchananiibacteriota</taxon>
    </lineage>
</organism>
<feature type="domain" description="GerMN" evidence="1">
    <location>
        <begin position="197"/>
        <end position="294"/>
    </location>
</feature>
<evidence type="ECO:0000313" key="2">
    <source>
        <dbReference type="EMBL" id="OGY50223.1"/>
    </source>
</evidence>
<dbReference type="STRING" id="1797542.A3J59_04655"/>
<dbReference type="Pfam" id="PF10646">
    <property type="entry name" value="Germane"/>
    <property type="match status" value="1"/>
</dbReference>
<dbReference type="InterPro" id="IPR019606">
    <property type="entry name" value="GerMN"/>
</dbReference>
<dbReference type="InterPro" id="IPR018911">
    <property type="entry name" value="Gmad2_Ig-like_dom"/>
</dbReference>
<accession>A0A1G1YCZ7</accession>
<comment type="caution">
    <text evidence="2">The sequence shown here is derived from an EMBL/GenBank/DDBJ whole genome shotgun (WGS) entry which is preliminary data.</text>
</comment>
<dbReference type="PROSITE" id="PS51257">
    <property type="entry name" value="PROKAR_LIPOPROTEIN"/>
    <property type="match status" value="1"/>
</dbReference>
<dbReference type="Proteomes" id="UP000177310">
    <property type="component" value="Unassembled WGS sequence"/>
</dbReference>
<evidence type="ECO:0000313" key="3">
    <source>
        <dbReference type="Proteomes" id="UP000177310"/>
    </source>
</evidence>
<dbReference type="Pfam" id="PF10648">
    <property type="entry name" value="Gmad2"/>
    <property type="match status" value="1"/>
</dbReference>
<dbReference type="SMART" id="SM00909">
    <property type="entry name" value="Germane"/>
    <property type="match status" value="1"/>
</dbReference>
<reference evidence="2 3" key="1">
    <citation type="journal article" date="2016" name="Nat. Commun.">
        <title>Thousands of microbial genomes shed light on interconnected biogeochemical processes in an aquifer system.</title>
        <authorList>
            <person name="Anantharaman K."/>
            <person name="Brown C.T."/>
            <person name="Hug L.A."/>
            <person name="Sharon I."/>
            <person name="Castelle C.J."/>
            <person name="Probst A.J."/>
            <person name="Thomas B.C."/>
            <person name="Singh A."/>
            <person name="Wilkins M.J."/>
            <person name="Karaoz U."/>
            <person name="Brodie E.L."/>
            <person name="Williams K.H."/>
            <person name="Hubbard S.S."/>
            <person name="Banfield J.F."/>
        </authorList>
    </citation>
    <scope>NUCLEOTIDE SEQUENCE [LARGE SCALE GENOMIC DNA]</scope>
</reference>
<protein>
    <recommendedName>
        <fullName evidence="1">GerMN domain-containing protein</fullName>
    </recommendedName>
</protein>
<sequence>MSIKIVFRSILLAGLALILTACSLPFWPGREADDRTTSPSTNVTPGEVAVINSDVIVTSPLSNETIKSPLTIQGRTQLDTGTIFFVIKDVAEQVMATSSVSILDTGSNWNPYTATIEFPPPMSQAGWLEVYSLQTQAEGLRDVVRLPVVFEQFKSPTVKIYFQNTEGDPNFTDCSIVYPVEREVTVTDQTNFSSQLVNAALNNLIAGPTETDKKNGFISQLPAEGIRIQKIEVAQDAAGKNIIRVDFNQTLQTGVAGSCRVTGIRAQITQTIKQFPGVDDVVISIDGKTEDILQP</sequence>
<proteinExistence type="predicted"/>